<protein>
    <submittedName>
        <fullName evidence="2">Uncharacterized protein</fullName>
    </submittedName>
</protein>
<gene>
    <name evidence="2" type="ORF">SY89_02857</name>
</gene>
<evidence type="ECO:0000313" key="2">
    <source>
        <dbReference type="EMBL" id="KPN32097.1"/>
    </source>
</evidence>
<dbReference type="EMBL" id="LGUC01000001">
    <property type="protein sequence ID" value="KPN32097.1"/>
    <property type="molecule type" value="Genomic_DNA"/>
</dbReference>
<organism evidence="2 3">
    <name type="scientific">Halolamina pelagica</name>
    <dbReference type="NCBI Taxonomy" id="699431"/>
    <lineage>
        <taxon>Archaea</taxon>
        <taxon>Methanobacteriati</taxon>
        <taxon>Methanobacteriota</taxon>
        <taxon>Stenosarchaea group</taxon>
        <taxon>Halobacteria</taxon>
        <taxon>Halobacteriales</taxon>
        <taxon>Haloferacaceae</taxon>
    </lineage>
</organism>
<evidence type="ECO:0000256" key="1">
    <source>
        <dbReference type="SAM" id="MobiDB-lite"/>
    </source>
</evidence>
<name>A0A0P7H181_9EURY</name>
<reference evidence="3" key="1">
    <citation type="submission" date="2013-11" db="EMBL/GenBank/DDBJ databases">
        <authorList>
            <person name="Hoang H.T."/>
            <person name="Killian M.L."/>
            <person name="Madson D.M."/>
            <person name="Arruda P.H.E."/>
            <person name="Sun D."/>
            <person name="Schwartz K.J."/>
            <person name="Yoon K."/>
        </authorList>
    </citation>
    <scope>NUCLEOTIDE SEQUENCE [LARGE SCALE GENOMIC DNA]</scope>
    <source>
        <strain evidence="3">CDK2</strain>
    </source>
</reference>
<sequence length="83" mass="9016">MGDDGDDRPSGDDDDARRRTAGDSGDDKTVPRVDLELQELSVTVTGRSNDDLEAVEESARDLMGYLVAEAGELEEDHDEYGLS</sequence>
<evidence type="ECO:0000313" key="3">
    <source>
        <dbReference type="Proteomes" id="UP000050535"/>
    </source>
</evidence>
<dbReference type="RefSeq" id="WP_054584457.1">
    <property type="nucleotide sequence ID" value="NZ_LGUC01000001.1"/>
</dbReference>
<accession>A0A0P7H181</accession>
<comment type="caution">
    <text evidence="2">The sequence shown here is derived from an EMBL/GenBank/DDBJ whole genome shotgun (WGS) entry which is preliminary data.</text>
</comment>
<dbReference type="Pfam" id="PF26009">
    <property type="entry name" value="DUF8002"/>
    <property type="match status" value="1"/>
</dbReference>
<feature type="compositionally biased region" description="Basic and acidic residues" evidence="1">
    <location>
        <begin position="7"/>
        <end position="33"/>
    </location>
</feature>
<dbReference type="AlphaFoldDB" id="A0A0P7H181"/>
<proteinExistence type="predicted"/>
<feature type="region of interest" description="Disordered" evidence="1">
    <location>
        <begin position="1"/>
        <end position="33"/>
    </location>
</feature>
<keyword evidence="3" id="KW-1185">Reference proteome</keyword>
<dbReference type="Proteomes" id="UP000050535">
    <property type="component" value="Unassembled WGS sequence"/>
</dbReference>
<dbReference type="OrthoDB" id="291265at2157"/>
<dbReference type="InterPro" id="IPR058315">
    <property type="entry name" value="DUF8002"/>
</dbReference>